<dbReference type="InterPro" id="IPR032675">
    <property type="entry name" value="LRR_dom_sf"/>
</dbReference>
<evidence type="ECO:0000256" key="2">
    <source>
        <dbReference type="ARBA" id="ARBA00022737"/>
    </source>
</evidence>
<feature type="non-terminal residue" evidence="3">
    <location>
        <position position="54"/>
    </location>
</feature>
<protein>
    <submittedName>
        <fullName evidence="3">Adenylate cyclase</fullName>
    </submittedName>
</protein>
<reference evidence="3 4" key="1">
    <citation type="submission" date="2015-09" db="EMBL/GenBank/DDBJ databases">
        <title>Whole genome shotgun sequence assembly of Aphanizomenon flos-aquae UKL13.</title>
        <authorList>
            <person name="Driscoll C."/>
        </authorList>
    </citation>
    <scope>NUCLEOTIDE SEQUENCE [LARGE SCALE GENOMIC DNA]</scope>
    <source>
        <strain evidence="3">MDT13</strain>
    </source>
</reference>
<keyword evidence="1" id="KW-0433">Leucine-rich repeat</keyword>
<keyword evidence="2" id="KW-0677">Repeat</keyword>
<dbReference type="Gene3D" id="3.80.10.10">
    <property type="entry name" value="Ribonuclease Inhibitor"/>
    <property type="match status" value="1"/>
</dbReference>
<dbReference type="AlphaFoldDB" id="A0A1B7VGF0"/>
<dbReference type="EMBL" id="LJOY01000137">
    <property type="protein sequence ID" value="OBQ16684.1"/>
    <property type="molecule type" value="Genomic_DNA"/>
</dbReference>
<accession>A0A1B7VGF0</accession>
<comment type="caution">
    <text evidence="3">The sequence shown here is derived from an EMBL/GenBank/DDBJ whole genome shotgun (WGS) entry which is preliminary data.</text>
</comment>
<name>A0A1B7VGF0_APHFL</name>
<dbReference type="InterPro" id="IPR025875">
    <property type="entry name" value="Leu-rich_rpt_4"/>
</dbReference>
<dbReference type="STRING" id="1803587.GCA_001593825_02760"/>
<dbReference type="InterPro" id="IPR001611">
    <property type="entry name" value="Leu-rich_rpt"/>
</dbReference>
<gene>
    <name evidence="3" type="ORF">AN481_19270</name>
</gene>
<dbReference type="PRINTS" id="PR00019">
    <property type="entry name" value="LEURICHRPT"/>
</dbReference>
<dbReference type="PROSITE" id="PS51450">
    <property type="entry name" value="LRR"/>
    <property type="match status" value="1"/>
</dbReference>
<sequence length="54" mass="6065">MTDQELLQIIEKAARNKETTLDLSNNQLTTLPEAIAQLSNLSGLDLRNNQLTRL</sequence>
<evidence type="ECO:0000313" key="4">
    <source>
        <dbReference type="Proteomes" id="UP000092382"/>
    </source>
</evidence>
<evidence type="ECO:0000313" key="3">
    <source>
        <dbReference type="EMBL" id="OBQ16684.1"/>
    </source>
</evidence>
<organism evidence="3 4">
    <name type="scientific">Aphanizomenon flos-aquae LD13</name>
    <dbReference type="NCBI Taxonomy" id="1710894"/>
    <lineage>
        <taxon>Bacteria</taxon>
        <taxon>Bacillati</taxon>
        <taxon>Cyanobacteriota</taxon>
        <taxon>Cyanophyceae</taxon>
        <taxon>Nostocales</taxon>
        <taxon>Aphanizomenonaceae</taxon>
        <taxon>Aphanizomenon</taxon>
    </lineage>
</organism>
<dbReference type="SUPFAM" id="SSF52075">
    <property type="entry name" value="Outer arm dynein light chain 1"/>
    <property type="match status" value="1"/>
</dbReference>
<dbReference type="Proteomes" id="UP000092382">
    <property type="component" value="Unassembled WGS sequence"/>
</dbReference>
<proteinExistence type="predicted"/>
<dbReference type="Pfam" id="PF12799">
    <property type="entry name" value="LRR_4"/>
    <property type="match status" value="1"/>
</dbReference>
<evidence type="ECO:0000256" key="1">
    <source>
        <dbReference type="ARBA" id="ARBA00022614"/>
    </source>
</evidence>